<dbReference type="InterPro" id="IPR050682">
    <property type="entry name" value="ModA/WtpA"/>
</dbReference>
<organism evidence="8 9">
    <name type="scientific">Prolixibacter denitrificans</name>
    <dbReference type="NCBI Taxonomy" id="1541063"/>
    <lineage>
        <taxon>Bacteria</taxon>
        <taxon>Pseudomonadati</taxon>
        <taxon>Bacteroidota</taxon>
        <taxon>Bacteroidia</taxon>
        <taxon>Marinilabiliales</taxon>
        <taxon>Prolixibacteraceae</taxon>
        <taxon>Prolixibacter</taxon>
    </lineage>
</organism>
<dbReference type="GO" id="GO:0030288">
    <property type="term" value="C:outer membrane-bounded periplasmic space"/>
    <property type="evidence" value="ECO:0007669"/>
    <property type="project" value="TreeGrafter"/>
</dbReference>
<evidence type="ECO:0000313" key="7">
    <source>
        <dbReference type="EMBL" id="GET23597.1"/>
    </source>
</evidence>
<dbReference type="PIRSF" id="PIRSF004846">
    <property type="entry name" value="ModA"/>
    <property type="match status" value="1"/>
</dbReference>
<comment type="caution">
    <text evidence="8">The sequence shown here is derived from an EMBL/GenBank/DDBJ whole genome shotgun (WGS) entry which is preliminary data.</text>
</comment>
<keyword evidence="3 6" id="KW-0479">Metal-binding</keyword>
<sequence length="271" mass="29336">MRIKTGLISFILIFTFSCQSKKNKGHSAEKSKQTVSVFAAASLADVMTTLAKEYQVRSGMKVTLNFASSGTLARQMQEGATPGIYLSASPRWMRFAIENGSADSTACFSVARNRLVAVVPQNSSIDTLNISSSLDFPKAFAGRLAIGDPAHVPAGQYAAEALKSLGWYKSLEPRFLKTKDVRSALMVVELGECEMGIVYATDAMKSDKVRAVGVFPESSHQPVEYWAAKGKYGGSAADSLLNYLHSAEADYIWKSFGFKAITEPGKSNTNK</sequence>
<evidence type="ECO:0000256" key="6">
    <source>
        <dbReference type="PIRSR" id="PIRSR004846-1"/>
    </source>
</evidence>
<dbReference type="GO" id="GO:0046872">
    <property type="term" value="F:metal ion binding"/>
    <property type="evidence" value="ECO:0007669"/>
    <property type="project" value="UniProtKB-KW"/>
</dbReference>
<dbReference type="PROSITE" id="PS51257">
    <property type="entry name" value="PROKAR_LIPOPROTEIN"/>
    <property type="match status" value="1"/>
</dbReference>
<reference evidence="8 9" key="1">
    <citation type="submission" date="2018-03" db="EMBL/GenBank/DDBJ databases">
        <title>Genomic Encyclopedia of Archaeal and Bacterial Type Strains, Phase II (KMG-II): from individual species to whole genera.</title>
        <authorList>
            <person name="Goeker M."/>
        </authorList>
    </citation>
    <scope>NUCLEOTIDE SEQUENCE [LARGE SCALE GENOMIC DNA]</scope>
    <source>
        <strain evidence="8 9">DSM 27267</strain>
    </source>
</reference>
<feature type="binding site" evidence="6">
    <location>
        <position position="69"/>
    </location>
    <ligand>
        <name>molybdate</name>
        <dbReference type="ChEBI" id="CHEBI:36264"/>
    </ligand>
</feature>
<dbReference type="PANTHER" id="PTHR30632:SF17">
    <property type="entry name" value="MOLYBDATE-BINDING PROTEIN MODA"/>
    <property type="match status" value="1"/>
</dbReference>
<dbReference type="EMBL" id="BLAU01000001">
    <property type="protein sequence ID" value="GET23597.1"/>
    <property type="molecule type" value="Genomic_DNA"/>
</dbReference>
<feature type="binding site" evidence="6">
    <location>
        <position position="181"/>
    </location>
    <ligand>
        <name>molybdate</name>
        <dbReference type="ChEBI" id="CHEBI:36264"/>
    </ligand>
</feature>
<feature type="binding site" evidence="6">
    <location>
        <position position="199"/>
    </location>
    <ligand>
        <name>molybdate</name>
        <dbReference type="ChEBI" id="CHEBI:36264"/>
    </ligand>
</feature>
<gene>
    <name evidence="7" type="primary">modA</name>
    <name evidence="8" type="ORF">CLV93_1014</name>
    <name evidence="7" type="ORF">JCM18694_38430</name>
</gene>
<dbReference type="GO" id="GO:0030973">
    <property type="term" value="F:molybdate ion binding"/>
    <property type="evidence" value="ECO:0007669"/>
    <property type="project" value="TreeGrafter"/>
</dbReference>
<name>A0A2P8CJB3_9BACT</name>
<dbReference type="FunFam" id="3.40.190.10:FF:000035">
    <property type="entry name" value="Molybdate ABC transporter substrate-binding protein"/>
    <property type="match status" value="1"/>
</dbReference>
<evidence type="ECO:0000313" key="8">
    <source>
        <dbReference type="EMBL" id="PSK85055.1"/>
    </source>
</evidence>
<dbReference type="PANTHER" id="PTHR30632">
    <property type="entry name" value="MOLYBDATE-BINDING PERIPLASMIC PROTEIN"/>
    <property type="match status" value="1"/>
</dbReference>
<dbReference type="Proteomes" id="UP000240621">
    <property type="component" value="Unassembled WGS sequence"/>
</dbReference>
<dbReference type="Pfam" id="PF13531">
    <property type="entry name" value="SBP_bac_11"/>
    <property type="match status" value="1"/>
</dbReference>
<evidence type="ECO:0000256" key="5">
    <source>
        <dbReference type="ARBA" id="ARBA00062515"/>
    </source>
</evidence>
<reference evidence="7 10" key="2">
    <citation type="submission" date="2019-10" db="EMBL/GenBank/DDBJ databases">
        <title>Prolixibacter strains distinguished by the presence of nitrate reductase genes were adept at nitrate-dependent anaerobic corrosion of metallic iron and carbon steel.</title>
        <authorList>
            <person name="Iino T."/>
            <person name="Shono N."/>
            <person name="Ito K."/>
            <person name="Nakamura R."/>
            <person name="Sueoka K."/>
            <person name="Harayama S."/>
            <person name="Ohkuma M."/>
        </authorList>
    </citation>
    <scope>NUCLEOTIDE SEQUENCE [LARGE SCALE GENOMIC DNA]</scope>
    <source>
        <strain evidence="7 10">MIC1-1</strain>
    </source>
</reference>
<dbReference type="GO" id="GO:1901359">
    <property type="term" value="F:tungstate binding"/>
    <property type="evidence" value="ECO:0007669"/>
    <property type="project" value="UniProtKB-ARBA"/>
</dbReference>
<evidence type="ECO:0000313" key="9">
    <source>
        <dbReference type="Proteomes" id="UP000240621"/>
    </source>
</evidence>
<evidence type="ECO:0000256" key="2">
    <source>
        <dbReference type="ARBA" id="ARBA00022505"/>
    </source>
</evidence>
<feature type="binding site" evidence="6">
    <location>
        <position position="154"/>
    </location>
    <ligand>
        <name>molybdate</name>
        <dbReference type="ChEBI" id="CHEBI:36264"/>
    </ligand>
</feature>
<comment type="subunit">
    <text evidence="5">The complex is composed of two ATP-binding proteins (ModC), two transmembrane proteins (ModB) and a solute-binding protein (ModA).</text>
</comment>
<evidence type="ECO:0000256" key="3">
    <source>
        <dbReference type="ARBA" id="ARBA00022723"/>
    </source>
</evidence>
<evidence type="ECO:0000313" key="10">
    <source>
        <dbReference type="Proteomes" id="UP000396862"/>
    </source>
</evidence>
<dbReference type="Gene3D" id="3.40.190.10">
    <property type="entry name" value="Periplasmic binding protein-like II"/>
    <property type="match status" value="2"/>
</dbReference>
<evidence type="ECO:0000256" key="4">
    <source>
        <dbReference type="ARBA" id="ARBA00022729"/>
    </source>
</evidence>
<dbReference type="GO" id="GO:0015689">
    <property type="term" value="P:molybdate ion transport"/>
    <property type="evidence" value="ECO:0007669"/>
    <property type="project" value="InterPro"/>
</dbReference>
<dbReference type="RefSeq" id="WP_170108826.1">
    <property type="nucleotide sequence ID" value="NZ_BLAU01000001.1"/>
</dbReference>
<protein>
    <submittedName>
        <fullName evidence="7">Molybdate ABC transporter substrate-binding protein</fullName>
    </submittedName>
    <submittedName>
        <fullName evidence="8">Molybdate transport system substrate-binding protein</fullName>
    </submittedName>
</protein>
<feature type="binding site" evidence="6">
    <location>
        <position position="42"/>
    </location>
    <ligand>
        <name>molybdate</name>
        <dbReference type="ChEBI" id="CHEBI:36264"/>
    </ligand>
</feature>
<keyword evidence="10" id="KW-1185">Reference proteome</keyword>
<keyword evidence="4" id="KW-0732">Signal</keyword>
<dbReference type="InterPro" id="IPR005950">
    <property type="entry name" value="ModA"/>
</dbReference>
<proteinExistence type="inferred from homology"/>
<dbReference type="NCBIfam" id="TIGR01256">
    <property type="entry name" value="modA"/>
    <property type="match status" value="1"/>
</dbReference>
<evidence type="ECO:0000256" key="1">
    <source>
        <dbReference type="ARBA" id="ARBA00009175"/>
    </source>
</evidence>
<keyword evidence="2 6" id="KW-0500">Molybdenum</keyword>
<dbReference type="SUPFAM" id="SSF53850">
    <property type="entry name" value="Periplasmic binding protein-like II"/>
    <property type="match status" value="1"/>
</dbReference>
<dbReference type="AlphaFoldDB" id="A0A2P8CJB3"/>
<dbReference type="EMBL" id="PYGC01000001">
    <property type="protein sequence ID" value="PSK85055.1"/>
    <property type="molecule type" value="Genomic_DNA"/>
</dbReference>
<comment type="similarity">
    <text evidence="1">Belongs to the bacterial solute-binding protein ModA family.</text>
</comment>
<accession>A0A2P8CJB3</accession>
<dbReference type="Proteomes" id="UP000396862">
    <property type="component" value="Unassembled WGS sequence"/>
</dbReference>